<protein>
    <submittedName>
        <fullName evidence="2">Uncharacterized protein</fullName>
    </submittedName>
</protein>
<dbReference type="Proteomes" id="UP000887574">
    <property type="component" value="Unplaced"/>
</dbReference>
<accession>A0A915DGY7</accession>
<proteinExistence type="predicted"/>
<dbReference type="WBParaSite" id="jg19798">
    <property type="protein sequence ID" value="jg19798"/>
    <property type="gene ID" value="jg19798"/>
</dbReference>
<keyword evidence="1" id="KW-1185">Reference proteome</keyword>
<evidence type="ECO:0000313" key="1">
    <source>
        <dbReference type="Proteomes" id="UP000887574"/>
    </source>
</evidence>
<dbReference type="AlphaFoldDB" id="A0A915DGY7"/>
<evidence type="ECO:0000313" key="2">
    <source>
        <dbReference type="WBParaSite" id="jg19798"/>
    </source>
</evidence>
<sequence>MQHAKATIIFIMVLSQHDATCSRRNELSSISMHSLAEKCLCQISDANQEEFEELCNFYGVLDQNSQDEAKAMYDGYVVKVEAEYHQMFIQISCQIPKQKNDRTTQEQISLPSYFSEGSTMSTFNQMFNSDALAFTLLELLQSLTMDQHRNSTLNQR</sequence>
<reference evidence="2" key="1">
    <citation type="submission" date="2022-11" db="UniProtKB">
        <authorList>
            <consortium name="WormBaseParasite"/>
        </authorList>
    </citation>
    <scope>IDENTIFICATION</scope>
</reference>
<organism evidence="1 2">
    <name type="scientific">Ditylenchus dipsaci</name>
    <dbReference type="NCBI Taxonomy" id="166011"/>
    <lineage>
        <taxon>Eukaryota</taxon>
        <taxon>Metazoa</taxon>
        <taxon>Ecdysozoa</taxon>
        <taxon>Nematoda</taxon>
        <taxon>Chromadorea</taxon>
        <taxon>Rhabditida</taxon>
        <taxon>Tylenchina</taxon>
        <taxon>Tylenchomorpha</taxon>
        <taxon>Sphaerularioidea</taxon>
        <taxon>Anguinidae</taxon>
        <taxon>Anguininae</taxon>
        <taxon>Ditylenchus</taxon>
    </lineage>
</organism>
<name>A0A915DGY7_9BILA</name>